<organism evidence="1">
    <name type="scientific">marine sediment metagenome</name>
    <dbReference type="NCBI Taxonomy" id="412755"/>
    <lineage>
        <taxon>unclassified sequences</taxon>
        <taxon>metagenomes</taxon>
        <taxon>ecological metagenomes</taxon>
    </lineage>
</organism>
<protein>
    <submittedName>
        <fullName evidence="1">Uncharacterized protein</fullName>
    </submittedName>
</protein>
<sequence length="81" mass="9618">YLLGNDIKREVTSTVHVPDTWWDGFKAQYFPIWLLRRFPDHGRFIEETVVFTHVCPHLNIATQAEQRAHLQFMTPPEVQQL</sequence>
<feature type="non-terminal residue" evidence="1">
    <location>
        <position position="1"/>
    </location>
</feature>
<name>A0A0F9CXL4_9ZZZZ</name>
<gene>
    <name evidence="1" type="ORF">LCGC14_2614320</name>
</gene>
<reference evidence="1" key="1">
    <citation type="journal article" date="2015" name="Nature">
        <title>Complex archaea that bridge the gap between prokaryotes and eukaryotes.</title>
        <authorList>
            <person name="Spang A."/>
            <person name="Saw J.H."/>
            <person name="Jorgensen S.L."/>
            <person name="Zaremba-Niedzwiedzka K."/>
            <person name="Martijn J."/>
            <person name="Lind A.E."/>
            <person name="van Eijk R."/>
            <person name="Schleper C."/>
            <person name="Guy L."/>
            <person name="Ettema T.J."/>
        </authorList>
    </citation>
    <scope>NUCLEOTIDE SEQUENCE</scope>
</reference>
<comment type="caution">
    <text evidence="1">The sequence shown here is derived from an EMBL/GenBank/DDBJ whole genome shotgun (WGS) entry which is preliminary data.</text>
</comment>
<dbReference type="AlphaFoldDB" id="A0A0F9CXL4"/>
<proteinExistence type="predicted"/>
<dbReference type="EMBL" id="LAZR01044452">
    <property type="protein sequence ID" value="KKL04613.1"/>
    <property type="molecule type" value="Genomic_DNA"/>
</dbReference>
<evidence type="ECO:0000313" key="1">
    <source>
        <dbReference type="EMBL" id="KKL04613.1"/>
    </source>
</evidence>
<accession>A0A0F9CXL4</accession>